<keyword evidence="1" id="KW-0812">Transmembrane</keyword>
<feature type="transmembrane region" description="Helical" evidence="1">
    <location>
        <begin position="229"/>
        <end position="247"/>
    </location>
</feature>
<feature type="transmembrane region" description="Helical" evidence="1">
    <location>
        <begin position="421"/>
        <end position="438"/>
    </location>
</feature>
<keyword evidence="1" id="KW-0472">Membrane</keyword>
<feature type="transmembrane region" description="Helical" evidence="1">
    <location>
        <begin position="450"/>
        <end position="472"/>
    </location>
</feature>
<evidence type="ECO:0000313" key="3">
    <source>
        <dbReference type="Proteomes" id="UP000178912"/>
    </source>
</evidence>
<proteinExistence type="predicted"/>
<organism evidence="2 3">
    <name type="scientific">Rhynchosporium agropyri</name>
    <dbReference type="NCBI Taxonomy" id="914238"/>
    <lineage>
        <taxon>Eukaryota</taxon>
        <taxon>Fungi</taxon>
        <taxon>Dikarya</taxon>
        <taxon>Ascomycota</taxon>
        <taxon>Pezizomycotina</taxon>
        <taxon>Leotiomycetes</taxon>
        <taxon>Helotiales</taxon>
        <taxon>Ploettnerulaceae</taxon>
        <taxon>Rhynchosporium</taxon>
    </lineage>
</organism>
<keyword evidence="3" id="KW-1185">Reference proteome</keyword>
<accession>A0A1E1K1Z8</accession>
<sequence>MTLCSLSSTTVYDCTNLYPNCTNKAGFQFTSLWIITKAIYDACPNDTRLFKDTEALTQEACEVFAGSSWTVYPKGDIWARLATWKFPLLQLVAVFPRPPLNLRMELFVLAHLMGDPISTVSNLLLKMASCQSRALFWKNRFARVEYQELIVVDDPYGNDLQAEVALVWKGLAAIIDSYDEWGQEVGDKAREFIDKTLICPSITLRDRRKFLKVCRLTGNALAADRSTKFLPIAVAEGFFIGSIAVAYGRTRQSATGANPQTFINIEAFSVAFSALYFWIIPAVFLASVIGVSQTENALPRILKRFRKDVQRRFPGWAVQLPTKVADRMTTTVREQCGGIYSWAPAETQRSVKANILPDTEHQNDALTRWGRIRHTTLSVLSLQPGSLRLPFFAVSGSAFTGLLISYLVPPVGFECRHFGEFFMYLAWVVSAALNFVPFRSTQHTMRANFILGKDIVATLATVTGIIVTQVGVFNRCSCYTRWGRVGLALPEWSPVSHVLFGRIGTAYPAIAFTCIGIMLFLIPLLIARHYELAVRVFLQRDDGVSNLDWLHDVVRLPENIGRVIRNLSGRVKKLCLRMVWGRQVDHYELPAAQQPQG</sequence>
<reference evidence="3" key="1">
    <citation type="submission" date="2016-03" db="EMBL/GenBank/DDBJ databases">
        <authorList>
            <person name="Guldener U."/>
        </authorList>
    </citation>
    <scope>NUCLEOTIDE SEQUENCE [LARGE SCALE GENOMIC DNA]</scope>
    <source>
        <strain evidence="3">04CH-RAC-A.6.1</strain>
    </source>
</reference>
<evidence type="ECO:0000256" key="1">
    <source>
        <dbReference type="SAM" id="Phobius"/>
    </source>
</evidence>
<gene>
    <name evidence="2" type="ORF">RAG0_01598</name>
</gene>
<name>A0A1E1K1Z8_9HELO</name>
<dbReference type="OrthoDB" id="3010248at2759"/>
<dbReference type="EMBL" id="FJUX01000005">
    <property type="protein sequence ID" value="CZS90564.1"/>
    <property type="molecule type" value="Genomic_DNA"/>
</dbReference>
<feature type="transmembrane region" description="Helical" evidence="1">
    <location>
        <begin position="506"/>
        <end position="527"/>
    </location>
</feature>
<evidence type="ECO:0000313" key="2">
    <source>
        <dbReference type="EMBL" id="CZS90564.1"/>
    </source>
</evidence>
<keyword evidence="1" id="KW-1133">Transmembrane helix</keyword>
<feature type="transmembrane region" description="Helical" evidence="1">
    <location>
        <begin position="389"/>
        <end position="409"/>
    </location>
</feature>
<dbReference type="AlphaFoldDB" id="A0A1E1K1Z8"/>
<feature type="transmembrane region" description="Helical" evidence="1">
    <location>
        <begin position="267"/>
        <end position="291"/>
    </location>
</feature>
<protein>
    <submittedName>
        <fullName evidence="2">Uncharacterized protein</fullName>
    </submittedName>
</protein>
<dbReference type="Proteomes" id="UP000178912">
    <property type="component" value="Unassembled WGS sequence"/>
</dbReference>